<organism evidence="3 4">
    <name type="scientific">Streptodolium elevatio</name>
    <dbReference type="NCBI Taxonomy" id="3157996"/>
    <lineage>
        <taxon>Bacteria</taxon>
        <taxon>Bacillati</taxon>
        <taxon>Actinomycetota</taxon>
        <taxon>Actinomycetes</taxon>
        <taxon>Kitasatosporales</taxon>
        <taxon>Streptomycetaceae</taxon>
        <taxon>Streptodolium</taxon>
    </lineage>
</organism>
<dbReference type="PRINTS" id="PR00081">
    <property type="entry name" value="GDHRDH"/>
</dbReference>
<dbReference type="Gene3D" id="3.40.50.720">
    <property type="entry name" value="NAD(P)-binding Rossmann-like Domain"/>
    <property type="match status" value="1"/>
</dbReference>
<dbReference type="PROSITE" id="PS00061">
    <property type="entry name" value="ADH_SHORT"/>
    <property type="match status" value="1"/>
</dbReference>
<feature type="domain" description="Ketoreductase" evidence="2">
    <location>
        <begin position="8"/>
        <end position="188"/>
    </location>
</feature>
<dbReference type="SUPFAM" id="SSF51735">
    <property type="entry name" value="NAD(P)-binding Rossmann-fold domains"/>
    <property type="match status" value="1"/>
</dbReference>
<dbReference type="InterPro" id="IPR057326">
    <property type="entry name" value="KR_dom"/>
</dbReference>
<dbReference type="PANTHER" id="PTHR42760:SF40">
    <property type="entry name" value="3-OXOACYL-[ACYL-CARRIER-PROTEIN] REDUCTASE, CHLOROPLASTIC"/>
    <property type="match status" value="1"/>
</dbReference>
<protein>
    <submittedName>
        <fullName evidence="3">SDR family NAD(P)-dependent oxidoreductase</fullName>
    </submittedName>
</protein>
<proteinExistence type="inferred from homology"/>
<sequence length="255" mass="27241">MEYGIRDHAVIVTGATRGIGRGIARHLGARGARLTITGRNPKRLAETSAELDGLGVEHLAVECDVADRDATFALAARTHERFGRLDGLVANAQTFRPVTALEDVTSSDMDLLLDTGPKGTLWAMQAVFPYFRDAGRGRIVTMGSAVGMTGGAGYGPYSASKEAVRSLTRTAAREWARHGITVNCVCPASAAHRRPPADDPDRRAVFDAMYAQHPMGRDGDPDADIAPPVLFLLSDASRYITGETFMVDGGGQMRA</sequence>
<evidence type="ECO:0000259" key="2">
    <source>
        <dbReference type="SMART" id="SM00822"/>
    </source>
</evidence>
<accession>A0ABV3DSM2</accession>
<dbReference type="EMBL" id="JBEZFP010000137">
    <property type="protein sequence ID" value="MEU8138752.1"/>
    <property type="molecule type" value="Genomic_DNA"/>
</dbReference>
<evidence type="ECO:0000256" key="1">
    <source>
        <dbReference type="ARBA" id="ARBA00006484"/>
    </source>
</evidence>
<dbReference type="SMART" id="SM00822">
    <property type="entry name" value="PKS_KR"/>
    <property type="match status" value="1"/>
</dbReference>
<reference evidence="3 4" key="1">
    <citation type="submission" date="2024-06" db="EMBL/GenBank/DDBJ databases">
        <title>The Natural Products Discovery Center: Release of the First 8490 Sequenced Strains for Exploring Actinobacteria Biosynthetic Diversity.</title>
        <authorList>
            <person name="Kalkreuter E."/>
            <person name="Kautsar S.A."/>
            <person name="Yang D."/>
            <person name="Bader C.D."/>
            <person name="Teijaro C.N."/>
            <person name="Fluegel L."/>
            <person name="Davis C.M."/>
            <person name="Simpson J.R."/>
            <person name="Lauterbach L."/>
            <person name="Steele A.D."/>
            <person name="Gui C."/>
            <person name="Meng S."/>
            <person name="Li G."/>
            <person name="Viehrig K."/>
            <person name="Ye F."/>
            <person name="Su P."/>
            <person name="Kiefer A.F."/>
            <person name="Nichols A."/>
            <person name="Cepeda A.J."/>
            <person name="Yan W."/>
            <person name="Fan B."/>
            <person name="Jiang Y."/>
            <person name="Adhikari A."/>
            <person name="Zheng C.-J."/>
            <person name="Schuster L."/>
            <person name="Cowan T.M."/>
            <person name="Smanski M.J."/>
            <person name="Chevrette M.G."/>
            <person name="De Carvalho L.P.S."/>
            <person name="Shen B."/>
        </authorList>
    </citation>
    <scope>NUCLEOTIDE SEQUENCE [LARGE SCALE GENOMIC DNA]</scope>
    <source>
        <strain evidence="3 4">NPDC048946</strain>
    </source>
</reference>
<keyword evidence="4" id="KW-1185">Reference proteome</keyword>
<dbReference type="RefSeq" id="WP_358362415.1">
    <property type="nucleotide sequence ID" value="NZ_JBEZFP010000137.1"/>
</dbReference>
<dbReference type="Proteomes" id="UP001551482">
    <property type="component" value="Unassembled WGS sequence"/>
</dbReference>
<dbReference type="CDD" id="cd05233">
    <property type="entry name" value="SDR_c"/>
    <property type="match status" value="1"/>
</dbReference>
<dbReference type="PRINTS" id="PR00080">
    <property type="entry name" value="SDRFAMILY"/>
</dbReference>
<dbReference type="PANTHER" id="PTHR42760">
    <property type="entry name" value="SHORT-CHAIN DEHYDROGENASES/REDUCTASES FAMILY MEMBER"/>
    <property type="match status" value="1"/>
</dbReference>
<dbReference type="InterPro" id="IPR020904">
    <property type="entry name" value="Sc_DH/Rdtase_CS"/>
</dbReference>
<dbReference type="InterPro" id="IPR036291">
    <property type="entry name" value="NAD(P)-bd_dom_sf"/>
</dbReference>
<name>A0ABV3DSM2_9ACTN</name>
<dbReference type="Pfam" id="PF13561">
    <property type="entry name" value="adh_short_C2"/>
    <property type="match status" value="1"/>
</dbReference>
<evidence type="ECO:0000313" key="3">
    <source>
        <dbReference type="EMBL" id="MEU8138752.1"/>
    </source>
</evidence>
<comment type="caution">
    <text evidence="3">The sequence shown here is derived from an EMBL/GenBank/DDBJ whole genome shotgun (WGS) entry which is preliminary data.</text>
</comment>
<evidence type="ECO:0000313" key="4">
    <source>
        <dbReference type="Proteomes" id="UP001551482"/>
    </source>
</evidence>
<gene>
    <name evidence="3" type="ORF">AB0C36_35290</name>
</gene>
<comment type="similarity">
    <text evidence="1">Belongs to the short-chain dehydrogenases/reductases (SDR) family.</text>
</comment>
<dbReference type="InterPro" id="IPR002347">
    <property type="entry name" value="SDR_fam"/>
</dbReference>